<feature type="compositionally biased region" description="Basic and acidic residues" evidence="1">
    <location>
        <begin position="31"/>
        <end position="49"/>
    </location>
</feature>
<sequence>MQNKKKHKFQQQREKIQMHETITTQDTPEVTIKETTEADIKETVKKNEIPEESTNSVSQDSNLEYEYDPADVEYLTIDKANEIREAYPGQCRRFAFDGEQMIIIRKVQREEVPLMMNLTPDQQAYINSLEDEYEQRRAIEDARNYNLVKYFIPFPSADRINYLIDNYVGFVPLVSDRILQISGFTASPMVEL</sequence>
<feature type="compositionally biased region" description="Basic residues" evidence="1">
    <location>
        <begin position="1"/>
        <end position="10"/>
    </location>
</feature>
<feature type="region of interest" description="Disordered" evidence="1">
    <location>
        <begin position="1"/>
        <end position="60"/>
    </location>
</feature>
<protein>
    <submittedName>
        <fullName evidence="2">Uncharacterized protein</fullName>
    </submittedName>
</protein>
<dbReference type="EMBL" id="BK059112">
    <property type="protein sequence ID" value="DAE31900.1"/>
    <property type="molecule type" value="Genomic_DNA"/>
</dbReference>
<organism evidence="2">
    <name type="scientific">virus sp. ctEQ64</name>
    <dbReference type="NCBI Taxonomy" id="2825809"/>
    <lineage>
        <taxon>Viruses</taxon>
    </lineage>
</organism>
<evidence type="ECO:0000256" key="1">
    <source>
        <dbReference type="SAM" id="MobiDB-lite"/>
    </source>
</evidence>
<reference evidence="2" key="1">
    <citation type="journal article" date="2021" name="Proc. Natl. Acad. Sci. U.S.A.">
        <title>A Catalog of Tens of Thousands of Viruses from Human Metagenomes Reveals Hidden Associations with Chronic Diseases.</title>
        <authorList>
            <person name="Tisza M.J."/>
            <person name="Buck C.B."/>
        </authorList>
    </citation>
    <scope>NUCLEOTIDE SEQUENCE</scope>
    <source>
        <strain evidence="2">CtEQ64</strain>
    </source>
</reference>
<proteinExistence type="predicted"/>
<accession>A0A8S5RLN2</accession>
<name>A0A8S5RLN2_9VIRU</name>
<evidence type="ECO:0000313" key="2">
    <source>
        <dbReference type="EMBL" id="DAE31900.1"/>
    </source>
</evidence>